<dbReference type="InterPro" id="IPR014821">
    <property type="entry name" value="Ins145_P3_rcpt"/>
</dbReference>
<reference evidence="3 5" key="1">
    <citation type="submission" date="2017-11" db="EMBL/GenBank/DDBJ databases">
        <title>The genome of Rhizophagus clarus HR1 reveals common genetic basis of auxotrophy among arbuscular mycorrhizal fungi.</title>
        <authorList>
            <person name="Kobayashi Y."/>
        </authorList>
    </citation>
    <scope>NUCLEOTIDE SEQUENCE [LARGE SCALE GENOMIC DNA]</scope>
    <source>
        <strain evidence="3 5">HR1</strain>
    </source>
</reference>
<dbReference type="AlphaFoldDB" id="A0A2Z6SBM3"/>
<feature type="domain" description="MIR" evidence="2">
    <location>
        <begin position="223"/>
        <end position="273"/>
    </location>
</feature>
<dbReference type="Proteomes" id="UP000247702">
    <property type="component" value="Unassembled WGS sequence"/>
</dbReference>
<keyword evidence="5" id="KW-1185">Reference proteome</keyword>
<dbReference type="InterPro" id="IPR016093">
    <property type="entry name" value="MIR_motif"/>
</dbReference>
<dbReference type="Gene3D" id="2.80.10.50">
    <property type="match status" value="1"/>
</dbReference>
<evidence type="ECO:0000313" key="4">
    <source>
        <dbReference type="EMBL" id="GES94958.1"/>
    </source>
</evidence>
<sequence>MNHLPKYDGTIHPNEWLRQIKAQCTIHINYDTYENLENMTLEVARLLVDPLINVNDVESNDQLLTTLKNNVLFKIFLKSNKQKLRDLSYKFNTDGDDDESTVEFLVKFKTLCDNAEIVDIDEQKFYLLHTLDIKYHYKYSRQIENINTFDELLTSFQDFIIDQKCSIRNFYTVIIKHVVTGKYLSSTSDRYSDDSNGYVVTLSNNQADPSCQWQIIDRSHNFNDQIHYGDKFELKNQITNRYLCATKSYNSPATNNQLVHTLNSGHHWTVQFGNSVDYDGAWKLNDKFSLLYDDGSAKPLLRSHDAHFNIGDKIFQEVVCHNERFNENDEWCIEFFSKKD</sequence>
<proteinExistence type="predicted"/>
<dbReference type="Proteomes" id="UP000615446">
    <property type="component" value="Unassembled WGS sequence"/>
</dbReference>
<accession>A0A2Z6SBM3</accession>
<dbReference type="Pfam" id="PF08709">
    <property type="entry name" value="Ins145_P3_rec"/>
    <property type="match status" value="1"/>
</dbReference>
<protein>
    <recommendedName>
        <fullName evidence="2">MIR domain-containing protein</fullName>
    </recommendedName>
</protein>
<comment type="caution">
    <text evidence="3">The sequence shown here is derived from an EMBL/GenBank/DDBJ whole genome shotgun (WGS) entry which is preliminary data.</text>
</comment>
<reference evidence="4" key="2">
    <citation type="submission" date="2019-10" db="EMBL/GenBank/DDBJ databases">
        <title>Conservation and host-specific expression of non-tandemly repeated heterogenous ribosome RNA gene in arbuscular mycorrhizal fungi.</title>
        <authorList>
            <person name="Maeda T."/>
            <person name="Kobayashi Y."/>
            <person name="Nakagawa T."/>
            <person name="Ezawa T."/>
            <person name="Yamaguchi K."/>
            <person name="Bino T."/>
            <person name="Nishimoto Y."/>
            <person name="Shigenobu S."/>
            <person name="Kawaguchi M."/>
        </authorList>
    </citation>
    <scope>NUCLEOTIDE SEQUENCE</scope>
    <source>
        <strain evidence="4">HR1</strain>
    </source>
</reference>
<dbReference type="EMBL" id="BEXD01004124">
    <property type="protein sequence ID" value="GBC07130.1"/>
    <property type="molecule type" value="Genomic_DNA"/>
</dbReference>
<gene>
    <name evidence="4" type="ORF">RCL2_002165200</name>
    <name evidence="3" type="ORF">RclHR1_07280007</name>
</gene>
<evidence type="ECO:0000256" key="1">
    <source>
        <dbReference type="ARBA" id="ARBA00022737"/>
    </source>
</evidence>
<name>A0A2Z6SBM3_9GLOM</name>
<organism evidence="3 5">
    <name type="scientific">Rhizophagus clarus</name>
    <dbReference type="NCBI Taxonomy" id="94130"/>
    <lineage>
        <taxon>Eukaryota</taxon>
        <taxon>Fungi</taxon>
        <taxon>Fungi incertae sedis</taxon>
        <taxon>Mucoromycota</taxon>
        <taxon>Glomeromycotina</taxon>
        <taxon>Glomeromycetes</taxon>
        <taxon>Glomerales</taxon>
        <taxon>Glomeraceae</taxon>
        <taxon>Rhizophagus</taxon>
    </lineage>
</organism>
<keyword evidence="1" id="KW-0677">Repeat</keyword>
<evidence type="ECO:0000313" key="3">
    <source>
        <dbReference type="EMBL" id="GBC07130.1"/>
    </source>
</evidence>
<dbReference type="InterPro" id="IPR036300">
    <property type="entry name" value="MIR_dom_sf"/>
</dbReference>
<evidence type="ECO:0000259" key="2">
    <source>
        <dbReference type="SMART" id="SM00472"/>
    </source>
</evidence>
<dbReference type="EMBL" id="BLAL01000239">
    <property type="protein sequence ID" value="GES94958.1"/>
    <property type="molecule type" value="Genomic_DNA"/>
</dbReference>
<dbReference type="CDD" id="cd23263">
    <property type="entry name" value="beta-trefoil_MIR"/>
    <property type="match status" value="1"/>
</dbReference>
<dbReference type="OrthoDB" id="2342792at2759"/>
<dbReference type="SUPFAM" id="SSF82109">
    <property type="entry name" value="MIR domain"/>
    <property type="match status" value="1"/>
</dbReference>
<evidence type="ECO:0000313" key="5">
    <source>
        <dbReference type="Proteomes" id="UP000247702"/>
    </source>
</evidence>
<dbReference type="SMART" id="SM00472">
    <property type="entry name" value="MIR"/>
    <property type="match status" value="2"/>
</dbReference>
<feature type="domain" description="MIR" evidence="2">
    <location>
        <begin position="165"/>
        <end position="218"/>
    </location>
</feature>